<comment type="caution">
    <text evidence="2">The sequence shown here is derived from an EMBL/GenBank/DDBJ whole genome shotgun (WGS) entry which is preliminary data.</text>
</comment>
<proteinExistence type="predicted"/>
<dbReference type="Proteomes" id="UP000639772">
    <property type="component" value="Chromosome 3"/>
</dbReference>
<evidence type="ECO:0000313" key="3">
    <source>
        <dbReference type="Proteomes" id="UP000639772"/>
    </source>
</evidence>
<accession>A0A835RRL8</accession>
<evidence type="ECO:0000256" key="1">
    <source>
        <dbReference type="SAM" id="MobiDB-lite"/>
    </source>
</evidence>
<sequence>MLGVDEILLLECDVAYRVVIEMVQRLGVVLRLPSTARRDVPISGGPKGTESLGRESAQEDWLGAERWAEK</sequence>
<reference evidence="2 3" key="1">
    <citation type="journal article" date="2020" name="Nat. Food">
        <title>A phased Vanilla planifolia genome enables genetic improvement of flavour and production.</title>
        <authorList>
            <person name="Hasing T."/>
            <person name="Tang H."/>
            <person name="Brym M."/>
            <person name="Khazi F."/>
            <person name="Huang T."/>
            <person name="Chambers A.H."/>
        </authorList>
    </citation>
    <scope>NUCLEOTIDE SEQUENCE [LARGE SCALE GENOMIC DNA]</scope>
    <source>
        <tissue evidence="2">Leaf</tissue>
    </source>
</reference>
<feature type="region of interest" description="Disordered" evidence="1">
    <location>
        <begin position="37"/>
        <end position="70"/>
    </location>
</feature>
<protein>
    <submittedName>
        <fullName evidence="2">Uncharacterized protein</fullName>
    </submittedName>
</protein>
<name>A0A835RRL8_VANPL</name>
<dbReference type="AlphaFoldDB" id="A0A835RRL8"/>
<organism evidence="2 3">
    <name type="scientific">Vanilla planifolia</name>
    <name type="common">Vanilla</name>
    <dbReference type="NCBI Taxonomy" id="51239"/>
    <lineage>
        <taxon>Eukaryota</taxon>
        <taxon>Viridiplantae</taxon>
        <taxon>Streptophyta</taxon>
        <taxon>Embryophyta</taxon>
        <taxon>Tracheophyta</taxon>
        <taxon>Spermatophyta</taxon>
        <taxon>Magnoliopsida</taxon>
        <taxon>Liliopsida</taxon>
        <taxon>Asparagales</taxon>
        <taxon>Orchidaceae</taxon>
        <taxon>Vanilloideae</taxon>
        <taxon>Vanilleae</taxon>
        <taxon>Vanilla</taxon>
    </lineage>
</organism>
<evidence type="ECO:0000313" key="2">
    <source>
        <dbReference type="EMBL" id="KAG0490697.1"/>
    </source>
</evidence>
<gene>
    <name evidence="2" type="ORF">HPP92_007560</name>
</gene>
<dbReference type="EMBL" id="JADCNM010000003">
    <property type="protein sequence ID" value="KAG0490697.1"/>
    <property type="molecule type" value="Genomic_DNA"/>
</dbReference>